<dbReference type="AlphaFoldDB" id="A0A2H3JZ98"/>
<dbReference type="OrthoDB" id="20900at2759"/>
<gene>
    <name evidence="8" type="ORF">WOLCODRAFT_89291</name>
</gene>
<keyword evidence="6" id="KW-0732">Signal</keyword>
<comment type="similarity">
    <text evidence="2">Belongs to the RIX1/PELP1 family.</text>
</comment>
<dbReference type="STRING" id="742152.A0A2H3JZ98"/>
<evidence type="ECO:0000259" key="7">
    <source>
        <dbReference type="Pfam" id="PF08167"/>
    </source>
</evidence>
<dbReference type="PANTHER" id="PTHR34105">
    <property type="entry name" value="PROLINE-, GLUTAMIC ACID- AND LEUCINE-RICH PROTEIN 1"/>
    <property type="match status" value="1"/>
</dbReference>
<evidence type="ECO:0000256" key="1">
    <source>
        <dbReference type="ARBA" id="ARBA00004123"/>
    </source>
</evidence>
<dbReference type="EMBL" id="KB468113">
    <property type="protein sequence ID" value="PCH41467.1"/>
    <property type="molecule type" value="Genomic_DNA"/>
</dbReference>
<evidence type="ECO:0000256" key="6">
    <source>
        <dbReference type="SAM" id="SignalP"/>
    </source>
</evidence>
<sequence>MDDRHPLQALLALQLAADAFAAVHIPYILDTLAPAHFAPSPHLAKWSTRVNSLLHSKDPAGRWAGLCLAFQTAVFSRDLMMESAQTWVGVALPLLSRDEPNPTLKAAIRLLRHIFSAAMDAAEFQRQLCVPNVPKFSTALVALAEKHAEPELKLLVLSTLTHIVPLYPTLHRSLHTQLTALAFASLNGSTPAPTPAVLVSAASRLYTALHATGGKVGAANNWRKSVDETLAFAWGALAALRRTFPARGYAPQPGPSTEDPAVVIPLSLDRLRAAVCILCDLLRASTARPVPVPLGPLIQLCLALLGCAPDEKIDGPIDLTVRAMEVAVVPTLWELACNLLITLADRLDGDINYSTAAHLTPHVPQLLSHLAFHLEQERTASQRLPLLRALHALLKSTPHVHDTTLASRLARALLPSLTRVLAPGAGSSAGGEDAAGEGEGKGRSRRGKKRARAYEGEEVFRVTRGTVCGSQEEGEEVMRAVDALHLVLKHTQPPAAVRSLATRVLLALHLALPHTPPARLSSDPALHARLSARVRTACLELATGTGGTMGKTLGLVLGVGGPALSAGPDRDVVDVLLHPRVPPLVRALPHVEALALFREEEGTEEGGLRRTLGLGGPRDEAAGEDDGAEDARMHDAFPPAPQLQYSHLQPQPHFPPHPQLRVERPTRASDPLAPAGVETGSTVSLAVAAPGPAAAARGDAGSPSASQSQSQSPSGAPAATAAIAGSLRAPAQVPADAPTPAMQVVAGDTAAPAQNSGVQLNSARGTSVGVAQKVDEDEDGPMPSIDMDSDSDMDG</sequence>
<evidence type="ECO:0000313" key="8">
    <source>
        <dbReference type="EMBL" id="PCH41467.1"/>
    </source>
</evidence>
<dbReference type="SUPFAM" id="SSF48371">
    <property type="entry name" value="ARM repeat"/>
    <property type="match status" value="1"/>
</dbReference>
<name>A0A2H3JZ98_WOLCO</name>
<organism evidence="8 9">
    <name type="scientific">Wolfiporia cocos (strain MD-104)</name>
    <name type="common">Brown rot fungus</name>
    <dbReference type="NCBI Taxonomy" id="742152"/>
    <lineage>
        <taxon>Eukaryota</taxon>
        <taxon>Fungi</taxon>
        <taxon>Dikarya</taxon>
        <taxon>Basidiomycota</taxon>
        <taxon>Agaricomycotina</taxon>
        <taxon>Agaricomycetes</taxon>
        <taxon>Polyporales</taxon>
        <taxon>Phaeolaceae</taxon>
        <taxon>Wolfiporia</taxon>
    </lineage>
</organism>
<feature type="region of interest" description="Disordered" evidence="5">
    <location>
        <begin position="693"/>
        <end position="795"/>
    </location>
</feature>
<evidence type="ECO:0000256" key="5">
    <source>
        <dbReference type="SAM" id="MobiDB-lite"/>
    </source>
</evidence>
<feature type="compositionally biased region" description="Polar residues" evidence="5">
    <location>
        <begin position="752"/>
        <end position="765"/>
    </location>
</feature>
<evidence type="ECO:0000256" key="4">
    <source>
        <dbReference type="ARBA" id="ARBA00023242"/>
    </source>
</evidence>
<feature type="chain" id="PRO_5013642042" description="Pre-rRNA-processing protein RIX1" evidence="6">
    <location>
        <begin position="22"/>
        <end position="795"/>
    </location>
</feature>
<comment type="subcellular location">
    <subcellularLocation>
        <location evidence="1">Nucleus</location>
    </subcellularLocation>
</comment>
<feature type="region of interest" description="Disordered" evidence="5">
    <location>
        <begin position="424"/>
        <end position="453"/>
    </location>
</feature>
<dbReference type="OMA" id="MLECAQS"/>
<dbReference type="Pfam" id="PF08167">
    <property type="entry name" value="RIX1"/>
    <property type="match status" value="1"/>
</dbReference>
<keyword evidence="4" id="KW-0539">Nucleus</keyword>
<dbReference type="PANTHER" id="PTHR34105:SF1">
    <property type="entry name" value="PROLINE-, GLUTAMIC ACID- AND LEUCINE-RICH PROTEIN 1"/>
    <property type="match status" value="1"/>
</dbReference>
<dbReference type="InterPro" id="IPR016024">
    <property type="entry name" value="ARM-type_fold"/>
</dbReference>
<feature type="signal peptide" evidence="6">
    <location>
        <begin position="1"/>
        <end position="21"/>
    </location>
</feature>
<dbReference type="Proteomes" id="UP000218811">
    <property type="component" value="Unassembled WGS sequence"/>
</dbReference>
<feature type="region of interest" description="Disordered" evidence="5">
    <location>
        <begin position="600"/>
        <end position="677"/>
    </location>
</feature>
<reference evidence="8 9" key="1">
    <citation type="journal article" date="2012" name="Science">
        <title>The Paleozoic origin of enzymatic lignin decomposition reconstructed from 31 fungal genomes.</title>
        <authorList>
            <person name="Floudas D."/>
            <person name="Binder M."/>
            <person name="Riley R."/>
            <person name="Barry K."/>
            <person name="Blanchette R.A."/>
            <person name="Henrissat B."/>
            <person name="Martinez A.T."/>
            <person name="Otillar R."/>
            <person name="Spatafora J.W."/>
            <person name="Yadav J.S."/>
            <person name="Aerts A."/>
            <person name="Benoit I."/>
            <person name="Boyd A."/>
            <person name="Carlson A."/>
            <person name="Copeland A."/>
            <person name="Coutinho P.M."/>
            <person name="de Vries R.P."/>
            <person name="Ferreira P."/>
            <person name="Findley K."/>
            <person name="Foster B."/>
            <person name="Gaskell J."/>
            <person name="Glotzer D."/>
            <person name="Gorecki P."/>
            <person name="Heitman J."/>
            <person name="Hesse C."/>
            <person name="Hori C."/>
            <person name="Igarashi K."/>
            <person name="Jurgens J.A."/>
            <person name="Kallen N."/>
            <person name="Kersten P."/>
            <person name="Kohler A."/>
            <person name="Kuees U."/>
            <person name="Kumar T.K.A."/>
            <person name="Kuo A."/>
            <person name="LaButti K."/>
            <person name="Larrondo L.F."/>
            <person name="Lindquist E."/>
            <person name="Ling A."/>
            <person name="Lombard V."/>
            <person name="Lucas S."/>
            <person name="Lundell T."/>
            <person name="Martin R."/>
            <person name="McLaughlin D.J."/>
            <person name="Morgenstern I."/>
            <person name="Morin E."/>
            <person name="Murat C."/>
            <person name="Nagy L.G."/>
            <person name="Nolan M."/>
            <person name="Ohm R.A."/>
            <person name="Patyshakuliyeva A."/>
            <person name="Rokas A."/>
            <person name="Ruiz-Duenas F.J."/>
            <person name="Sabat G."/>
            <person name="Salamov A."/>
            <person name="Samejima M."/>
            <person name="Schmutz J."/>
            <person name="Slot J.C."/>
            <person name="St John F."/>
            <person name="Stenlid J."/>
            <person name="Sun H."/>
            <person name="Sun S."/>
            <person name="Syed K."/>
            <person name="Tsang A."/>
            <person name="Wiebenga A."/>
            <person name="Young D."/>
            <person name="Pisabarro A."/>
            <person name="Eastwood D.C."/>
            <person name="Martin F."/>
            <person name="Cullen D."/>
            <person name="Grigoriev I.V."/>
            <person name="Hibbett D.S."/>
        </authorList>
    </citation>
    <scope>NUCLEOTIDE SEQUENCE [LARGE SCALE GENOMIC DNA]</scope>
    <source>
        <strain evidence="8 9">MD-104</strain>
    </source>
</reference>
<evidence type="ECO:0000313" key="9">
    <source>
        <dbReference type="Proteomes" id="UP000218811"/>
    </source>
</evidence>
<dbReference type="InterPro" id="IPR012583">
    <property type="entry name" value="RIX1_N"/>
</dbReference>
<keyword evidence="9" id="KW-1185">Reference proteome</keyword>
<evidence type="ECO:0000256" key="2">
    <source>
        <dbReference type="ARBA" id="ARBA00010511"/>
    </source>
</evidence>
<protein>
    <recommendedName>
        <fullName evidence="3">Pre-rRNA-processing protein RIX1</fullName>
    </recommendedName>
</protein>
<accession>A0A2H3JZ98</accession>
<dbReference type="GO" id="GO:0006364">
    <property type="term" value="P:rRNA processing"/>
    <property type="evidence" value="ECO:0007669"/>
    <property type="project" value="TreeGrafter"/>
</dbReference>
<dbReference type="GO" id="GO:0005634">
    <property type="term" value="C:nucleus"/>
    <property type="evidence" value="ECO:0007669"/>
    <property type="project" value="UniProtKB-SubCell"/>
</dbReference>
<feature type="compositionally biased region" description="Low complexity" evidence="5">
    <location>
        <begin position="693"/>
        <end position="726"/>
    </location>
</feature>
<evidence type="ECO:0000256" key="3">
    <source>
        <dbReference type="ARBA" id="ARBA00021502"/>
    </source>
</evidence>
<feature type="domain" description="Pre-rRNA-processing protein RIX1 N-terminal" evidence="7">
    <location>
        <begin position="10"/>
        <end position="190"/>
    </location>
</feature>
<proteinExistence type="inferred from homology"/>